<dbReference type="InterPro" id="IPR036188">
    <property type="entry name" value="FAD/NAD-bd_sf"/>
</dbReference>
<dbReference type="InterPro" id="IPR000172">
    <property type="entry name" value="GMC_OxRdtase_N"/>
</dbReference>
<evidence type="ECO:0000313" key="4">
    <source>
        <dbReference type="EMBL" id="KAK8043990.1"/>
    </source>
</evidence>
<dbReference type="SUPFAM" id="SSF54373">
    <property type="entry name" value="FAD-linked reductases, C-terminal domain"/>
    <property type="match status" value="1"/>
</dbReference>
<dbReference type="PIRSF" id="PIRSF000137">
    <property type="entry name" value="Alcohol_oxidase"/>
    <property type="match status" value="1"/>
</dbReference>
<dbReference type="Proteomes" id="UP001444661">
    <property type="component" value="Unassembled WGS sequence"/>
</dbReference>
<evidence type="ECO:0000259" key="3">
    <source>
        <dbReference type="PROSITE" id="PS00624"/>
    </source>
</evidence>
<feature type="domain" description="Glucose-methanol-choline oxidoreductase N-terminal" evidence="3">
    <location>
        <begin position="158"/>
        <end position="172"/>
    </location>
</feature>
<evidence type="ECO:0000256" key="1">
    <source>
        <dbReference type="ARBA" id="ARBA00010790"/>
    </source>
</evidence>
<comment type="caution">
    <text evidence="4">The sequence shown here is derived from an EMBL/GenBank/DDBJ whole genome shotgun (WGS) entry which is preliminary data.</text>
</comment>
<dbReference type="PROSITE" id="PS00624">
    <property type="entry name" value="GMC_OXRED_2"/>
    <property type="match status" value="1"/>
</dbReference>
<protein>
    <submittedName>
        <fullName evidence="4">GMC oxidoreductase</fullName>
    </submittedName>
</protein>
<dbReference type="InterPro" id="IPR007867">
    <property type="entry name" value="GMC_OxRtase_C"/>
</dbReference>
<dbReference type="PANTHER" id="PTHR11552">
    <property type="entry name" value="GLUCOSE-METHANOL-CHOLINE GMC OXIDOREDUCTASE"/>
    <property type="match status" value="1"/>
</dbReference>
<dbReference type="InterPro" id="IPR012132">
    <property type="entry name" value="GMC_OxRdtase"/>
</dbReference>
<dbReference type="Pfam" id="PF05199">
    <property type="entry name" value="GMC_oxred_C"/>
    <property type="match status" value="1"/>
</dbReference>
<comment type="similarity">
    <text evidence="1">Belongs to the GMC oxidoreductase family.</text>
</comment>
<dbReference type="Pfam" id="PF00732">
    <property type="entry name" value="GMC_oxred_N"/>
    <property type="match status" value="2"/>
</dbReference>
<reference evidence="4 5" key="1">
    <citation type="submission" date="2023-01" db="EMBL/GenBank/DDBJ databases">
        <title>Analysis of 21 Apiospora genomes using comparative genomics revels a genus with tremendous synthesis potential of carbohydrate active enzymes and secondary metabolites.</title>
        <authorList>
            <person name="Sorensen T."/>
        </authorList>
    </citation>
    <scope>NUCLEOTIDE SEQUENCE [LARGE SCALE GENOMIC DNA]</scope>
    <source>
        <strain evidence="4 5">CBS 33761</strain>
    </source>
</reference>
<evidence type="ECO:0000256" key="2">
    <source>
        <dbReference type="SAM" id="SignalP"/>
    </source>
</evidence>
<feature type="chain" id="PRO_5045240649" evidence="2">
    <location>
        <begin position="19"/>
        <end position="485"/>
    </location>
</feature>
<keyword evidence="5" id="KW-1185">Reference proteome</keyword>
<sequence length="485" mass="51755">MFTLRFIAAAALAAQTSAASHSVRTRQSELRDEYDFIIAGGGTAGLTVADRLTEAFPDLNVLVVEYGDIEATPGFFDPPGSPPLATVRNYSVPVLTLDNRPADLGIGMTVGGSSAVNGQFFDRASRHDYDDWELEMRSLRDGTVFTRNATREVILSAGAIHTPQVLQRSGIGPSDLLKRAGIDVVADLPGVGYNFQDHPSIRLGVNITRNPIPNQDMLQTDPAYLQTTLEQFAERPARGPWTMNWDSQGVFLPMTNVTSSFQTIAASLREQMANGSALSTLPVGADESVERGYQTQLATLAGILENPAQPIIEVPFGGAEFSTPSTGVPTIGILLKPLSRGAVVLDPADVDAEPTIHYGTLANDLDIDIMASFLSFFRRLWDAPTLRDTLGVVETDPGPEKIGSDTPAGEVAAWLRDNVFASLVHPCCTAAMMPKSHGGVVGRDLRVHGASGLRVVDASVFSLIPGAHLSATVYAVAEKVSTLSE</sequence>
<organism evidence="4 5">
    <name type="scientific">Apiospora rasikravindrae</name>
    <dbReference type="NCBI Taxonomy" id="990691"/>
    <lineage>
        <taxon>Eukaryota</taxon>
        <taxon>Fungi</taxon>
        <taxon>Dikarya</taxon>
        <taxon>Ascomycota</taxon>
        <taxon>Pezizomycotina</taxon>
        <taxon>Sordariomycetes</taxon>
        <taxon>Xylariomycetidae</taxon>
        <taxon>Amphisphaeriales</taxon>
        <taxon>Apiosporaceae</taxon>
        <taxon>Apiospora</taxon>
    </lineage>
</organism>
<proteinExistence type="inferred from homology"/>
<dbReference type="Gene3D" id="3.50.50.60">
    <property type="entry name" value="FAD/NAD(P)-binding domain"/>
    <property type="match status" value="2"/>
</dbReference>
<name>A0ABR1TBJ8_9PEZI</name>
<feature type="signal peptide" evidence="2">
    <location>
        <begin position="1"/>
        <end position="18"/>
    </location>
</feature>
<evidence type="ECO:0000313" key="5">
    <source>
        <dbReference type="Proteomes" id="UP001444661"/>
    </source>
</evidence>
<keyword evidence="2" id="KW-0732">Signal</keyword>
<dbReference type="EMBL" id="JAQQWK010000003">
    <property type="protein sequence ID" value="KAK8043990.1"/>
    <property type="molecule type" value="Genomic_DNA"/>
</dbReference>
<gene>
    <name evidence="4" type="ORF">PG993_004014</name>
</gene>
<accession>A0ABR1TBJ8</accession>
<dbReference type="SUPFAM" id="SSF51905">
    <property type="entry name" value="FAD/NAD(P)-binding domain"/>
    <property type="match status" value="1"/>
</dbReference>
<dbReference type="Gene3D" id="3.30.560.10">
    <property type="entry name" value="Glucose Oxidase, domain 3"/>
    <property type="match status" value="2"/>
</dbReference>
<dbReference type="PANTHER" id="PTHR11552:SF115">
    <property type="entry name" value="DEHYDROGENASE XPTC-RELATED"/>
    <property type="match status" value="1"/>
</dbReference>